<dbReference type="STRING" id="160492.XF_1969"/>
<dbReference type="KEGG" id="xfa:XF_1969"/>
<dbReference type="Proteomes" id="UP000000812">
    <property type="component" value="Chromosome"/>
</dbReference>
<proteinExistence type="predicted"/>
<accession>Q9PC16</accession>
<evidence type="ECO:0000313" key="1">
    <source>
        <dbReference type="EMBL" id="AAF84771.1"/>
    </source>
</evidence>
<dbReference type="HOGENOM" id="CLU_3086377_0_0_6"/>
<sequence length="52" mass="6098">MNQGVINAQRLFWCHWRAYHMYLIWHVEGKATGEVMLSALRSSALHHVLECC</sequence>
<protein>
    <submittedName>
        <fullName evidence="1">Uncharacterized protein</fullName>
    </submittedName>
</protein>
<dbReference type="EMBL" id="AE003849">
    <property type="protein sequence ID" value="AAF84771.1"/>
    <property type="molecule type" value="Genomic_DNA"/>
</dbReference>
<reference evidence="1 2" key="1">
    <citation type="journal article" date="2000" name="Nature">
        <title>The genome sequence of the plant pathogen Xylella fastidiosa.</title>
        <authorList>
            <person name="Simpson A.J."/>
            <person name="Reinach F.C."/>
            <person name="Arruda P."/>
            <person name="Abreu F.A."/>
            <person name="Acencio M."/>
            <person name="Alvarenga R."/>
            <person name="Alves L.M."/>
            <person name="Araya J.E."/>
            <person name="Baia G.S."/>
            <person name="Baptista C.S."/>
            <person name="Barros M.H."/>
            <person name="Bonaccorsi E.D."/>
            <person name="Bordin S."/>
            <person name="Bove J.M."/>
            <person name="Briones M.R."/>
            <person name="Bueno M.R."/>
            <person name="Camargo A.A."/>
            <person name="Camargo L.E."/>
            <person name="Carraro D.M."/>
            <person name="Carrer H."/>
            <person name="Colauto N.B."/>
            <person name="Colombo C."/>
            <person name="Costa F.F."/>
            <person name="Costa M.C."/>
            <person name="Costa-Neto C.M."/>
            <person name="Coutinho L.L."/>
            <person name="Cristofani M."/>
            <person name="Dias-Neto E."/>
            <person name="Docena C."/>
            <person name="El-Dorry H."/>
            <person name="Facincani A.P."/>
            <person name="Ferreira A.J."/>
            <person name="Ferreira V.C."/>
            <person name="Ferro J.A."/>
            <person name="Fraga J.S."/>
            <person name="Franca S.C."/>
            <person name="Franco M.C."/>
            <person name="Frohme M."/>
            <person name="Furlan L.R."/>
            <person name="Garnier M."/>
            <person name="Goldman G.H."/>
            <person name="Goldman M.H."/>
            <person name="Gomes S.L."/>
            <person name="Gruber A."/>
            <person name="Ho P.L."/>
            <person name="Hoheisel J.D."/>
            <person name="Junqueira M.L."/>
            <person name="Kemper E.L."/>
            <person name="Kitajima J.P."/>
            <person name="Krieger J.E."/>
            <person name="Kuramae E.E."/>
            <person name="Laigret F."/>
            <person name="Lambais M.R."/>
            <person name="Leite L.C."/>
            <person name="Lemos E.G."/>
            <person name="Lemos M.V."/>
            <person name="Lopes S.A."/>
            <person name="Lopes C.R."/>
            <person name="Machado J.A."/>
            <person name="Machado M.A."/>
            <person name="Madeira A.M."/>
            <person name="Madeira H.M."/>
            <person name="Marino C.L."/>
            <person name="Marques M.V."/>
            <person name="Martins E.A."/>
            <person name="Martins E.M."/>
            <person name="Matsukuma A.Y."/>
            <person name="Menck C.F."/>
            <person name="Miracca E.C."/>
            <person name="Miyaki C.Y."/>
            <person name="Monteriro-Vitorello C.B."/>
            <person name="Moon D.H."/>
            <person name="Nagai M.A."/>
            <person name="Nascimento A.L."/>
            <person name="Netto L.E."/>
            <person name="Nhani A.Jr."/>
            <person name="Nobrega F.G."/>
            <person name="Nunes L.R."/>
            <person name="Oliveira M.A."/>
            <person name="de Oliveira M.C."/>
            <person name="de Oliveira R.C."/>
            <person name="Palmieri D.A."/>
            <person name="Paris A."/>
            <person name="Peixoto B.R."/>
            <person name="Pereira G.A."/>
            <person name="Pereira H.A.Jr."/>
            <person name="Pesquero J.B."/>
            <person name="Quaggio R.B."/>
            <person name="Roberto P.G."/>
            <person name="Rodrigues V."/>
            <person name="de M Rosa A.J."/>
            <person name="de Rosa V.E.Jr."/>
            <person name="de Sa R.G."/>
            <person name="Santelli R.V."/>
            <person name="Sawasaki H.E."/>
            <person name="da Silva A.C."/>
            <person name="da Silva A.M."/>
            <person name="da Silva F.R."/>
            <person name="da Silva W.A.Jr."/>
            <person name="da Silveira J.F."/>
            <person name="Silvestri M.L."/>
            <person name="Siqueira W.J."/>
            <person name="de Souza A.A."/>
            <person name="de Souza A.P."/>
            <person name="Terenzi M.F."/>
            <person name="Truffi D."/>
            <person name="Tsai S.M."/>
            <person name="Tsuhako M.H."/>
            <person name="Vallada H."/>
            <person name="Van Sluys M.A."/>
            <person name="Verjovski-Almeida S."/>
            <person name="Vettore A.L."/>
            <person name="Zago M.A."/>
            <person name="Zatz M."/>
            <person name="Meidanis J."/>
            <person name="Setubal J.C."/>
        </authorList>
    </citation>
    <scope>NUCLEOTIDE SEQUENCE [LARGE SCALE GENOMIC DNA]</scope>
    <source>
        <strain evidence="1 2">9a5c</strain>
    </source>
</reference>
<gene>
    <name evidence="1" type="ordered locus">XF_1969</name>
</gene>
<name>Q9PC16_XYLFA</name>
<organism evidence="1 2">
    <name type="scientific">Xylella fastidiosa (strain 9a5c)</name>
    <dbReference type="NCBI Taxonomy" id="160492"/>
    <lineage>
        <taxon>Bacteria</taxon>
        <taxon>Pseudomonadati</taxon>
        <taxon>Pseudomonadota</taxon>
        <taxon>Gammaproteobacteria</taxon>
        <taxon>Lysobacterales</taxon>
        <taxon>Lysobacteraceae</taxon>
        <taxon>Xylella</taxon>
    </lineage>
</organism>
<dbReference type="PIR" id="G82615">
    <property type="entry name" value="G82615"/>
</dbReference>
<evidence type="ECO:0000313" key="2">
    <source>
        <dbReference type="Proteomes" id="UP000000812"/>
    </source>
</evidence>
<dbReference type="AlphaFoldDB" id="Q9PC16"/>